<keyword evidence="7" id="KW-0812">Transmembrane</keyword>
<keyword evidence="7" id="KW-1133">Transmembrane helix</keyword>
<dbReference type="GO" id="GO:0005634">
    <property type="term" value="C:nucleus"/>
    <property type="evidence" value="ECO:0007669"/>
    <property type="project" value="UniProtKB-SubCell"/>
</dbReference>
<dbReference type="GO" id="GO:0000981">
    <property type="term" value="F:DNA-binding transcription factor activity, RNA polymerase II-specific"/>
    <property type="evidence" value="ECO:0007669"/>
    <property type="project" value="InterPro"/>
</dbReference>
<evidence type="ECO:0000259" key="8">
    <source>
        <dbReference type="SMART" id="SM00906"/>
    </source>
</evidence>
<keyword evidence="5" id="KW-0539">Nucleus</keyword>
<dbReference type="PANTHER" id="PTHR47338">
    <property type="entry name" value="ZN(II)2CYS6 TRANSCRIPTION FACTOR (EUROFUNG)-RELATED"/>
    <property type="match status" value="1"/>
</dbReference>
<evidence type="ECO:0000256" key="7">
    <source>
        <dbReference type="SAM" id="Phobius"/>
    </source>
</evidence>
<evidence type="ECO:0000256" key="2">
    <source>
        <dbReference type="ARBA" id="ARBA00022723"/>
    </source>
</evidence>
<dbReference type="EMBL" id="ML742164">
    <property type="protein sequence ID" value="KAE8148350.1"/>
    <property type="molecule type" value="Genomic_DNA"/>
</dbReference>
<evidence type="ECO:0000256" key="3">
    <source>
        <dbReference type="ARBA" id="ARBA00023015"/>
    </source>
</evidence>
<protein>
    <submittedName>
        <fullName evidence="9">Fungal-specific transcription factor domain-containing protein</fullName>
    </submittedName>
</protein>
<dbReference type="CDD" id="cd12148">
    <property type="entry name" value="fungal_TF_MHR"/>
    <property type="match status" value="1"/>
</dbReference>
<feature type="transmembrane region" description="Helical" evidence="7">
    <location>
        <begin position="354"/>
        <end position="375"/>
    </location>
</feature>
<evidence type="ECO:0000313" key="9">
    <source>
        <dbReference type="EMBL" id="KAE8148350.1"/>
    </source>
</evidence>
<dbReference type="Proteomes" id="UP000325780">
    <property type="component" value="Unassembled WGS sequence"/>
</dbReference>
<evidence type="ECO:0000256" key="5">
    <source>
        <dbReference type="ARBA" id="ARBA00023242"/>
    </source>
</evidence>
<dbReference type="GO" id="GO:0008270">
    <property type="term" value="F:zinc ion binding"/>
    <property type="evidence" value="ECO:0007669"/>
    <property type="project" value="InterPro"/>
</dbReference>
<dbReference type="OrthoDB" id="5370478at2759"/>
<proteinExistence type="predicted"/>
<dbReference type="GO" id="GO:0006351">
    <property type="term" value="P:DNA-templated transcription"/>
    <property type="evidence" value="ECO:0007669"/>
    <property type="project" value="InterPro"/>
</dbReference>
<feature type="region of interest" description="Disordered" evidence="6">
    <location>
        <begin position="1"/>
        <end position="47"/>
    </location>
</feature>
<evidence type="ECO:0000256" key="6">
    <source>
        <dbReference type="SAM" id="MobiDB-lite"/>
    </source>
</evidence>
<reference evidence="9 10" key="1">
    <citation type="submission" date="2019-04" db="EMBL/GenBank/DDBJ databases">
        <title>Friends and foes A comparative genomics study of 23 Aspergillus species from section Flavi.</title>
        <authorList>
            <consortium name="DOE Joint Genome Institute"/>
            <person name="Kjaerbolling I."/>
            <person name="Vesth T."/>
            <person name="Frisvad J.C."/>
            <person name="Nybo J.L."/>
            <person name="Theobald S."/>
            <person name="Kildgaard S."/>
            <person name="Isbrandt T."/>
            <person name="Kuo A."/>
            <person name="Sato A."/>
            <person name="Lyhne E.K."/>
            <person name="Kogle M.E."/>
            <person name="Wiebenga A."/>
            <person name="Kun R.S."/>
            <person name="Lubbers R.J."/>
            <person name="Makela M.R."/>
            <person name="Barry K."/>
            <person name="Chovatia M."/>
            <person name="Clum A."/>
            <person name="Daum C."/>
            <person name="Haridas S."/>
            <person name="He G."/>
            <person name="LaButti K."/>
            <person name="Lipzen A."/>
            <person name="Mondo S."/>
            <person name="Riley R."/>
            <person name="Salamov A."/>
            <person name="Simmons B.A."/>
            <person name="Magnuson J.K."/>
            <person name="Henrissat B."/>
            <person name="Mortensen U.H."/>
            <person name="Larsen T.O."/>
            <person name="Devries R.P."/>
            <person name="Grigoriev I.V."/>
            <person name="Machida M."/>
            <person name="Baker S.E."/>
            <person name="Andersen M.R."/>
        </authorList>
    </citation>
    <scope>NUCLEOTIDE SEQUENCE [LARGE SCALE GENOMIC DNA]</scope>
    <source>
        <strain evidence="9 10">IBT 18842</strain>
    </source>
</reference>
<feature type="domain" description="Xylanolytic transcriptional activator regulatory" evidence="8">
    <location>
        <begin position="175"/>
        <end position="254"/>
    </location>
</feature>
<dbReference type="GO" id="GO:0003677">
    <property type="term" value="F:DNA binding"/>
    <property type="evidence" value="ECO:0007669"/>
    <property type="project" value="InterPro"/>
</dbReference>
<evidence type="ECO:0000256" key="4">
    <source>
        <dbReference type="ARBA" id="ARBA00023163"/>
    </source>
</evidence>
<dbReference type="AlphaFoldDB" id="A0A5N6TPY8"/>
<comment type="subcellular location">
    <subcellularLocation>
        <location evidence="1">Nucleus</location>
    </subcellularLocation>
</comment>
<keyword evidence="10" id="KW-1185">Reference proteome</keyword>
<feature type="compositionally biased region" description="Low complexity" evidence="6">
    <location>
        <begin position="24"/>
        <end position="39"/>
    </location>
</feature>
<keyword evidence="2" id="KW-0479">Metal-binding</keyword>
<keyword evidence="4" id="KW-0804">Transcription</keyword>
<sequence>MNKQQCTLTDPRVSPLRPRRDSLRVQSRSRQSSSRSVVDTCPVTANTNSNTNGDRRCCPASADPGPFASISSVTLISACNTYRKKFPVANFLHYPSLIADISTNPSSVDPVFVASLLSLCARFLPGLGLQPGESYAEYARNQLAHRAFEAPSLVLAQSLVMITFYEWGSGRPYKAWMYSGMATYMIQSLLKTADDSMEHNPDEFHASQIHYEQLVRTYWCCFAQDCELSSGARQHFALSFRQISVPLPIGDHDFNFGRRAPYRLMPANLSRDSSLAAGMTIDHGLTIVTRGFDIFVRILRFANESRRGRTPSSLSAELSPQKAWENLRDELDEWRSLQDLTVRYPTTTAQAHVALGYGELFAYINLVYFMSILFLNRDRVLASLKLIHDPNHDPRMASNFDESAWCEEAIGQLFEAARNIGGVLSALEASGAPVFTPYAGFSVFVAAHINMYGTVSPRGYPGGQGRAEEEKRTNLSYLEQLCDYWPVGHSWWRSVQEASKFYETAKSAQEHAVSGDRPGHLTLASTLDEYGDIRCSRPRHDASMARRREMPARDALIPQHNPPPGCPAHASLSFSDQVMMDPHDLEAEMMQWPFIDETWSSGFDTGFDAAWPHPG</sequence>
<gene>
    <name evidence="9" type="ORF">BDV25DRAFT_19458</name>
</gene>
<organism evidence="9 10">
    <name type="scientific">Aspergillus avenaceus</name>
    <dbReference type="NCBI Taxonomy" id="36643"/>
    <lineage>
        <taxon>Eukaryota</taxon>
        <taxon>Fungi</taxon>
        <taxon>Dikarya</taxon>
        <taxon>Ascomycota</taxon>
        <taxon>Pezizomycotina</taxon>
        <taxon>Eurotiomycetes</taxon>
        <taxon>Eurotiomycetidae</taxon>
        <taxon>Eurotiales</taxon>
        <taxon>Aspergillaceae</taxon>
        <taxon>Aspergillus</taxon>
        <taxon>Aspergillus subgen. Circumdati</taxon>
    </lineage>
</organism>
<dbReference type="Pfam" id="PF04082">
    <property type="entry name" value="Fungal_trans"/>
    <property type="match status" value="1"/>
</dbReference>
<dbReference type="InterPro" id="IPR050815">
    <property type="entry name" value="TF_fung"/>
</dbReference>
<keyword evidence="7" id="KW-0472">Membrane</keyword>
<dbReference type="SMART" id="SM00906">
    <property type="entry name" value="Fungal_trans"/>
    <property type="match status" value="1"/>
</dbReference>
<accession>A0A5N6TPY8</accession>
<name>A0A5N6TPY8_ASPAV</name>
<keyword evidence="3" id="KW-0805">Transcription regulation</keyword>
<dbReference type="InterPro" id="IPR007219">
    <property type="entry name" value="XnlR_reg_dom"/>
</dbReference>
<dbReference type="PANTHER" id="PTHR47338:SF19">
    <property type="entry name" value="ZN(II)2CYS6 TRANSCRIPTION FACTOR (EUROFUNG)"/>
    <property type="match status" value="1"/>
</dbReference>
<evidence type="ECO:0000313" key="10">
    <source>
        <dbReference type="Proteomes" id="UP000325780"/>
    </source>
</evidence>
<evidence type="ECO:0000256" key="1">
    <source>
        <dbReference type="ARBA" id="ARBA00004123"/>
    </source>
</evidence>